<name>A0A8X7PR85_BRACI</name>
<gene>
    <name evidence="2" type="ORF">Bca52824_075439</name>
</gene>
<feature type="domain" description="Histidine kinase/HSP90-like ATPase" evidence="1">
    <location>
        <begin position="79"/>
        <end position="128"/>
    </location>
</feature>
<dbReference type="InterPro" id="IPR003594">
    <property type="entry name" value="HATPase_dom"/>
</dbReference>
<accession>A0A8X7PR85</accession>
<dbReference type="EMBL" id="JAAMPC010000015">
    <property type="protein sequence ID" value="KAG2256145.1"/>
    <property type="molecule type" value="Genomic_DNA"/>
</dbReference>
<organism evidence="2 3">
    <name type="scientific">Brassica carinata</name>
    <name type="common">Ethiopian mustard</name>
    <name type="synonym">Abyssinian cabbage</name>
    <dbReference type="NCBI Taxonomy" id="52824"/>
    <lineage>
        <taxon>Eukaryota</taxon>
        <taxon>Viridiplantae</taxon>
        <taxon>Streptophyta</taxon>
        <taxon>Embryophyta</taxon>
        <taxon>Tracheophyta</taxon>
        <taxon>Spermatophyta</taxon>
        <taxon>Magnoliopsida</taxon>
        <taxon>eudicotyledons</taxon>
        <taxon>Gunneridae</taxon>
        <taxon>Pentapetalae</taxon>
        <taxon>rosids</taxon>
        <taxon>malvids</taxon>
        <taxon>Brassicales</taxon>
        <taxon>Brassicaceae</taxon>
        <taxon>Brassiceae</taxon>
        <taxon>Brassica</taxon>
    </lineage>
</organism>
<proteinExistence type="predicted"/>
<evidence type="ECO:0000313" key="2">
    <source>
        <dbReference type="EMBL" id="KAG2256145.1"/>
    </source>
</evidence>
<sequence>MEHCDGAVFVSQVLCWSMEASDLSEDQKHAKLSHVGSKREESSPTEGSVELYLYKVLKQMADGFSAIRMEFRMACAASAGEGVPPKKVQDMFHSSGWTSPEGLGLSACRKILKLMNGEVQYIRESDAGRFTTKGKM</sequence>
<dbReference type="InterPro" id="IPR036890">
    <property type="entry name" value="HATPase_C_sf"/>
</dbReference>
<dbReference type="Proteomes" id="UP000886595">
    <property type="component" value="Unassembled WGS sequence"/>
</dbReference>
<evidence type="ECO:0000313" key="3">
    <source>
        <dbReference type="Proteomes" id="UP000886595"/>
    </source>
</evidence>
<dbReference type="Gene3D" id="3.30.565.10">
    <property type="entry name" value="Histidine kinase-like ATPase, C-terminal domain"/>
    <property type="match status" value="1"/>
</dbReference>
<dbReference type="Pfam" id="PF02518">
    <property type="entry name" value="HATPase_c"/>
    <property type="match status" value="1"/>
</dbReference>
<comment type="caution">
    <text evidence="2">The sequence shown here is derived from an EMBL/GenBank/DDBJ whole genome shotgun (WGS) entry which is preliminary data.</text>
</comment>
<keyword evidence="3" id="KW-1185">Reference proteome</keyword>
<evidence type="ECO:0000259" key="1">
    <source>
        <dbReference type="Pfam" id="PF02518"/>
    </source>
</evidence>
<dbReference type="SUPFAM" id="SSF55874">
    <property type="entry name" value="ATPase domain of HSP90 chaperone/DNA topoisomerase II/histidine kinase"/>
    <property type="match status" value="1"/>
</dbReference>
<dbReference type="AlphaFoldDB" id="A0A8X7PR85"/>
<reference evidence="2 3" key="1">
    <citation type="submission" date="2020-02" db="EMBL/GenBank/DDBJ databases">
        <authorList>
            <person name="Ma Q."/>
            <person name="Huang Y."/>
            <person name="Song X."/>
            <person name="Pei D."/>
        </authorList>
    </citation>
    <scope>NUCLEOTIDE SEQUENCE [LARGE SCALE GENOMIC DNA]</scope>
    <source>
        <strain evidence="2">Sxm20200214</strain>
        <tissue evidence="2">Leaf</tissue>
    </source>
</reference>
<dbReference type="OrthoDB" id="1105052at2759"/>
<protein>
    <recommendedName>
        <fullName evidence="1">Histidine kinase/HSP90-like ATPase domain-containing protein</fullName>
    </recommendedName>
</protein>